<dbReference type="RefSeq" id="WP_130482178.1">
    <property type="nucleotide sequence ID" value="NZ_SGWV01000009.1"/>
</dbReference>
<dbReference type="AlphaFoldDB" id="A0A4Q7LL25"/>
<protein>
    <submittedName>
        <fullName evidence="1">Uncharacterized protein</fullName>
    </submittedName>
</protein>
<comment type="caution">
    <text evidence="1">The sequence shown here is derived from an EMBL/GenBank/DDBJ whole genome shotgun (WGS) entry which is preliminary data.</text>
</comment>
<reference evidence="1 2" key="1">
    <citation type="submission" date="2019-02" db="EMBL/GenBank/DDBJ databases">
        <title>Genomic Encyclopedia of Type Strains, Phase IV (KMG-IV): sequencing the most valuable type-strain genomes for metagenomic binning, comparative biology and taxonomic classification.</title>
        <authorList>
            <person name="Goeker M."/>
        </authorList>
    </citation>
    <scope>NUCLEOTIDE SEQUENCE [LARGE SCALE GENOMIC DNA]</scope>
    <source>
        <strain evidence="1 2">DSM 10617</strain>
    </source>
</reference>
<evidence type="ECO:0000313" key="2">
    <source>
        <dbReference type="Proteomes" id="UP000293433"/>
    </source>
</evidence>
<dbReference type="Proteomes" id="UP000293433">
    <property type="component" value="Unassembled WGS sequence"/>
</dbReference>
<dbReference type="OrthoDB" id="8759057at2"/>
<proteinExistence type="predicted"/>
<gene>
    <name evidence="1" type="ORF">EV685_2348</name>
</gene>
<evidence type="ECO:0000313" key="1">
    <source>
        <dbReference type="EMBL" id="RZS54863.1"/>
    </source>
</evidence>
<keyword evidence="2" id="KW-1185">Reference proteome</keyword>
<organism evidence="1 2">
    <name type="scientific">Sphaerotilus mobilis</name>
    <dbReference type="NCBI Taxonomy" id="47994"/>
    <lineage>
        <taxon>Bacteria</taxon>
        <taxon>Pseudomonadati</taxon>
        <taxon>Pseudomonadota</taxon>
        <taxon>Betaproteobacteria</taxon>
        <taxon>Burkholderiales</taxon>
        <taxon>Sphaerotilaceae</taxon>
        <taxon>Sphaerotilus</taxon>
    </lineage>
</organism>
<dbReference type="EMBL" id="SGWV01000009">
    <property type="protein sequence ID" value="RZS54863.1"/>
    <property type="molecule type" value="Genomic_DNA"/>
</dbReference>
<name>A0A4Q7LL25_9BURK</name>
<sequence>MKALKSPLAREVLADPQASEQLRQFMVARERSAAGERVAPASQVIVLRQPKGRTLRLKPVVVPKAA</sequence>
<accession>A0A4Q7LL25</accession>